<keyword evidence="2" id="KW-1185">Reference proteome</keyword>
<name>A0ABT9CAQ5_9BACL</name>
<accession>A0ABT9CAQ5</accession>
<dbReference type="RefSeq" id="WP_305023540.1">
    <property type="nucleotide sequence ID" value="NZ_JAUQTB010000003.1"/>
</dbReference>
<reference evidence="1 2" key="1">
    <citation type="submission" date="2023-07" db="EMBL/GenBank/DDBJ databases">
        <title>Paenibacillus sp. JX-17 nov. isolated from soil.</title>
        <authorList>
            <person name="Wan Y."/>
            <person name="Liu B."/>
        </authorList>
    </citation>
    <scope>NUCLEOTIDE SEQUENCE [LARGE SCALE GENOMIC DNA]</scope>
    <source>
        <strain evidence="1 2">JX-17</strain>
    </source>
</reference>
<evidence type="ECO:0000313" key="1">
    <source>
        <dbReference type="EMBL" id="MDO7906344.1"/>
    </source>
</evidence>
<gene>
    <name evidence="1" type="ORF">Q5741_07920</name>
</gene>
<protein>
    <recommendedName>
        <fullName evidence="3">DUF4367 domain-containing protein</fullName>
    </recommendedName>
</protein>
<sequence>MLPFEQKITILESYPQLQRKNVSLGRVNFHYEDSAYDKKTVAYHLHPNGNGFIYAGLLGGYPADDKGMVNIRNYSEPQLRELIEASIASLSPSGSTAAIKGDAPVLTAAMEDLGNTMIEQQEAAIWTDEEGNELSLVYGSDENLWYIYAGDNLELAVETLEEAEEYLQEEGFAPQG</sequence>
<organism evidence="1 2">
    <name type="scientific">Paenibacillus lacisoli</name>
    <dbReference type="NCBI Taxonomy" id="3064525"/>
    <lineage>
        <taxon>Bacteria</taxon>
        <taxon>Bacillati</taxon>
        <taxon>Bacillota</taxon>
        <taxon>Bacilli</taxon>
        <taxon>Bacillales</taxon>
        <taxon>Paenibacillaceae</taxon>
        <taxon>Paenibacillus</taxon>
    </lineage>
</organism>
<proteinExistence type="predicted"/>
<dbReference type="Proteomes" id="UP001240171">
    <property type="component" value="Unassembled WGS sequence"/>
</dbReference>
<evidence type="ECO:0000313" key="2">
    <source>
        <dbReference type="Proteomes" id="UP001240171"/>
    </source>
</evidence>
<comment type="caution">
    <text evidence="1">The sequence shown here is derived from an EMBL/GenBank/DDBJ whole genome shotgun (WGS) entry which is preliminary data.</text>
</comment>
<evidence type="ECO:0008006" key="3">
    <source>
        <dbReference type="Google" id="ProtNLM"/>
    </source>
</evidence>
<dbReference type="EMBL" id="JAUQTB010000003">
    <property type="protein sequence ID" value="MDO7906344.1"/>
    <property type="molecule type" value="Genomic_DNA"/>
</dbReference>